<comment type="caution">
    <text evidence="1">The sequence shown here is derived from an EMBL/GenBank/DDBJ whole genome shotgun (WGS) entry which is preliminary data.</text>
</comment>
<proteinExistence type="predicted"/>
<name>A0A2P5C3C8_PARAD</name>
<sequence length="707" mass="78407">MASISSSFTVISANAALPSLDELEHVPLIRRRTMLLANKRADCNSENGTGTPLMSSTLVKEENEGSDAPDVIPFTSASSPRQVVIGVFAQAQNHAYKGCKQVNPKVSCNRIVEDSVGDCCLQNGSFTQDVGSSRDCLTVCSEKIECTESNGNVAQVGKLDANISALPESSTLSEVPAVVHVGNTANLLHTMEGDNIKTSYGADIPTIKVENEVSNHIANDHLDHIVLKERQRMLLSSKLLGFARPVLEVSLGASSGQIRQFAENLKEETHDVTGESLAAKSQFGDTPERNASDLYDDRICSLTRKSIELNSCEGHDNVSVYTNDISSSFLSTSVKIKGEPQNENNLQSLDDNARDTVSVKMCAVKTEMEISNELDGYEAEHVCLGDRAKLIRSRDDSELNMSSNYGWLKKSFPYATGCSPVAAESAKAFSINRPRKRRKTATDSVETALEEDAPGLLQVLAEKGVTADEIKLYREMESDEALDELSGESFSELESVISKIFIQRHSLLKFAPIRFTKGARASYCLACLLSLVEQTRYLQFRKWPVEWGWCRDLQSFIFVFERHNRIVLERPEYGYATYFFELVESLPIDWQIKRLVTAMKLTTCSRISLIENKPLSVGQDLTEGEAKVLTEYGWVPNSGLGTMLKYCDRVVHDRKSEKDTSEWRTKIGKLLMDGYNGGTLVATDIPKKVMEYRDSQSSQVKLEPILF</sequence>
<dbReference type="EMBL" id="JXTB01000182">
    <property type="protein sequence ID" value="PON55562.1"/>
    <property type="molecule type" value="Genomic_DNA"/>
</dbReference>
<reference evidence="2" key="1">
    <citation type="submission" date="2016-06" db="EMBL/GenBank/DDBJ databases">
        <title>Parallel loss of symbiosis genes in relatives of nitrogen-fixing non-legume Parasponia.</title>
        <authorList>
            <person name="Van Velzen R."/>
            <person name="Holmer R."/>
            <person name="Bu F."/>
            <person name="Rutten L."/>
            <person name="Van Zeijl A."/>
            <person name="Liu W."/>
            <person name="Santuari L."/>
            <person name="Cao Q."/>
            <person name="Sharma T."/>
            <person name="Shen D."/>
            <person name="Roswanjaya Y."/>
            <person name="Wardhani T."/>
            <person name="Kalhor M.S."/>
            <person name="Jansen J."/>
            <person name="Van den Hoogen J."/>
            <person name="Gungor B."/>
            <person name="Hartog M."/>
            <person name="Hontelez J."/>
            <person name="Verver J."/>
            <person name="Yang W.-C."/>
            <person name="Schijlen E."/>
            <person name="Repin R."/>
            <person name="Schilthuizen M."/>
            <person name="Schranz E."/>
            <person name="Heidstra R."/>
            <person name="Miyata K."/>
            <person name="Fedorova E."/>
            <person name="Kohlen W."/>
            <person name="Bisseling T."/>
            <person name="Smit S."/>
            <person name="Geurts R."/>
        </authorList>
    </citation>
    <scope>NUCLEOTIDE SEQUENCE [LARGE SCALE GENOMIC DNA]</scope>
    <source>
        <strain evidence="2">cv. WU1-14</strain>
    </source>
</reference>
<organism evidence="1 2">
    <name type="scientific">Parasponia andersonii</name>
    <name type="common">Sponia andersonii</name>
    <dbReference type="NCBI Taxonomy" id="3476"/>
    <lineage>
        <taxon>Eukaryota</taxon>
        <taxon>Viridiplantae</taxon>
        <taxon>Streptophyta</taxon>
        <taxon>Embryophyta</taxon>
        <taxon>Tracheophyta</taxon>
        <taxon>Spermatophyta</taxon>
        <taxon>Magnoliopsida</taxon>
        <taxon>eudicotyledons</taxon>
        <taxon>Gunneridae</taxon>
        <taxon>Pentapetalae</taxon>
        <taxon>rosids</taxon>
        <taxon>fabids</taxon>
        <taxon>Rosales</taxon>
        <taxon>Cannabaceae</taxon>
        <taxon>Parasponia</taxon>
    </lineage>
</organism>
<dbReference type="PANTHER" id="PTHR47871:SF2">
    <property type="entry name" value="OS03G0221300 PROTEIN"/>
    <property type="match status" value="1"/>
</dbReference>
<keyword evidence="2" id="KW-1185">Reference proteome</keyword>
<dbReference type="Proteomes" id="UP000237105">
    <property type="component" value="Unassembled WGS sequence"/>
</dbReference>
<dbReference type="AlphaFoldDB" id="A0A2P5C3C8"/>
<dbReference type="PANTHER" id="PTHR47871">
    <property type="entry name" value="NAC DOMAIN-CONTAINING PROTEIN 8"/>
    <property type="match status" value="1"/>
</dbReference>
<evidence type="ECO:0000313" key="1">
    <source>
        <dbReference type="EMBL" id="PON55562.1"/>
    </source>
</evidence>
<dbReference type="STRING" id="3476.A0A2P5C3C8"/>
<evidence type="ECO:0000313" key="2">
    <source>
        <dbReference type="Proteomes" id="UP000237105"/>
    </source>
</evidence>
<accession>A0A2P5C3C8</accession>
<dbReference type="OrthoDB" id="2021147at2759"/>
<protein>
    <submittedName>
        <fullName evidence="1">Uncharacterized protein</fullName>
    </submittedName>
</protein>
<gene>
    <name evidence="1" type="ORF">PanWU01x14_187420</name>
</gene>